<dbReference type="SUPFAM" id="SSF81296">
    <property type="entry name" value="E set domains"/>
    <property type="match status" value="1"/>
</dbReference>
<evidence type="ECO:0000313" key="3">
    <source>
        <dbReference type="Proteomes" id="UP000189670"/>
    </source>
</evidence>
<dbReference type="EMBL" id="ATBP01000433">
    <property type="protein sequence ID" value="ETR70388.1"/>
    <property type="molecule type" value="Genomic_DNA"/>
</dbReference>
<evidence type="ECO:0000313" key="2">
    <source>
        <dbReference type="EMBL" id="ETR70388.1"/>
    </source>
</evidence>
<dbReference type="Pfam" id="PF01833">
    <property type="entry name" value="TIG"/>
    <property type="match status" value="1"/>
</dbReference>
<evidence type="ECO:0000259" key="1">
    <source>
        <dbReference type="Pfam" id="PF01833"/>
    </source>
</evidence>
<sequence>MPNYPKVWIDGIQLYGADSSGAATATYVSSSSIKVKATYAYWTSDRTRDLAVRYNSGTYDKITESNAITVNPIIPSISSLSPSTIVEGSTSQWIYIYGSNFTNNKSGYPTVWIDGIKLSGSDSTGAAPATYVSSTQIKVKAALVYWNSDTTRDLAVRYNH</sequence>
<comment type="caution">
    <text evidence="2">The sequence shown here is derived from an EMBL/GenBank/DDBJ whole genome shotgun (WGS) entry which is preliminary data.</text>
</comment>
<dbReference type="InterPro" id="IPR013783">
    <property type="entry name" value="Ig-like_fold"/>
</dbReference>
<dbReference type="Proteomes" id="UP000189670">
    <property type="component" value="Unassembled WGS sequence"/>
</dbReference>
<proteinExistence type="predicted"/>
<gene>
    <name evidence="2" type="ORF">OMM_03275</name>
</gene>
<reference evidence="3" key="1">
    <citation type="submission" date="2012-11" db="EMBL/GenBank/DDBJ databases">
        <authorList>
            <person name="Lucero-Rivera Y.E."/>
            <person name="Tovar-Ramirez D."/>
        </authorList>
    </citation>
    <scope>NUCLEOTIDE SEQUENCE [LARGE SCALE GENOMIC DNA]</scope>
    <source>
        <strain evidence="3">Araruama</strain>
    </source>
</reference>
<protein>
    <recommendedName>
        <fullName evidence="1">IPT/TIG domain-containing protein</fullName>
    </recommendedName>
</protein>
<dbReference type="Gene3D" id="2.60.40.10">
    <property type="entry name" value="Immunoglobulins"/>
    <property type="match status" value="1"/>
</dbReference>
<dbReference type="InterPro" id="IPR002909">
    <property type="entry name" value="IPT_dom"/>
</dbReference>
<feature type="domain" description="IPT/TIG" evidence="1">
    <location>
        <begin position="75"/>
        <end position="140"/>
    </location>
</feature>
<name>A0A1V1P6H9_9BACT</name>
<dbReference type="AlphaFoldDB" id="A0A1V1P6H9"/>
<dbReference type="InterPro" id="IPR014756">
    <property type="entry name" value="Ig_E-set"/>
</dbReference>
<organism evidence="2 3">
    <name type="scientific">Candidatus Magnetoglobus multicellularis str. Araruama</name>
    <dbReference type="NCBI Taxonomy" id="890399"/>
    <lineage>
        <taxon>Bacteria</taxon>
        <taxon>Pseudomonadati</taxon>
        <taxon>Thermodesulfobacteriota</taxon>
        <taxon>Desulfobacteria</taxon>
        <taxon>Desulfobacterales</taxon>
        <taxon>Desulfobacteraceae</taxon>
        <taxon>Candidatus Magnetoglobus</taxon>
    </lineage>
</organism>
<accession>A0A1V1P6H9</accession>